<name>A0A0F9L5U3_9ZZZZ</name>
<dbReference type="EMBL" id="LAZR01011902">
    <property type="protein sequence ID" value="KKM54504.1"/>
    <property type="molecule type" value="Genomic_DNA"/>
</dbReference>
<comment type="caution">
    <text evidence="3">The sequence shown here is derived from an EMBL/GenBank/DDBJ whole genome shotgun (WGS) entry which is preliminary data.</text>
</comment>
<dbReference type="Pfam" id="PF18932">
    <property type="entry name" value="DUF5681"/>
    <property type="match status" value="1"/>
</dbReference>
<sequence length="120" mass="13115">MSMNSTAKQLKNLERRKSWKPGQSGNPGGRPKKADTITSLVRELLEKDAGAGDGKTNAGLVAEVIVNQLKDKNSKAFAQVLKDQQDRLEGKVTDHMSVTQETTVRFVVGKGYEKAEDKGE</sequence>
<evidence type="ECO:0000259" key="2">
    <source>
        <dbReference type="Pfam" id="PF18932"/>
    </source>
</evidence>
<proteinExistence type="predicted"/>
<gene>
    <name evidence="3" type="ORF">LCGC14_1553360</name>
</gene>
<feature type="region of interest" description="Disordered" evidence="1">
    <location>
        <begin position="1"/>
        <end position="36"/>
    </location>
</feature>
<reference evidence="3" key="1">
    <citation type="journal article" date="2015" name="Nature">
        <title>Complex archaea that bridge the gap between prokaryotes and eukaryotes.</title>
        <authorList>
            <person name="Spang A."/>
            <person name="Saw J.H."/>
            <person name="Jorgensen S.L."/>
            <person name="Zaremba-Niedzwiedzka K."/>
            <person name="Martijn J."/>
            <person name="Lind A.E."/>
            <person name="van Eijk R."/>
            <person name="Schleper C."/>
            <person name="Guy L."/>
            <person name="Ettema T.J."/>
        </authorList>
    </citation>
    <scope>NUCLEOTIDE SEQUENCE</scope>
</reference>
<feature type="domain" description="DUF5681" evidence="2">
    <location>
        <begin position="17"/>
        <end position="89"/>
    </location>
</feature>
<evidence type="ECO:0000313" key="3">
    <source>
        <dbReference type="EMBL" id="KKM54504.1"/>
    </source>
</evidence>
<organism evidence="3">
    <name type="scientific">marine sediment metagenome</name>
    <dbReference type="NCBI Taxonomy" id="412755"/>
    <lineage>
        <taxon>unclassified sequences</taxon>
        <taxon>metagenomes</taxon>
        <taxon>ecological metagenomes</taxon>
    </lineage>
</organism>
<evidence type="ECO:0000256" key="1">
    <source>
        <dbReference type="SAM" id="MobiDB-lite"/>
    </source>
</evidence>
<protein>
    <recommendedName>
        <fullName evidence="2">DUF5681 domain-containing protein</fullName>
    </recommendedName>
</protein>
<accession>A0A0F9L5U3</accession>
<dbReference type="AlphaFoldDB" id="A0A0F9L5U3"/>
<dbReference type="InterPro" id="IPR043736">
    <property type="entry name" value="DUF5681"/>
</dbReference>